<dbReference type="Proteomes" id="UP001521222">
    <property type="component" value="Unassembled WGS sequence"/>
</dbReference>
<name>A0ABR3S397_9PLEO</name>
<evidence type="ECO:0000313" key="1">
    <source>
        <dbReference type="EMBL" id="KAL1610933.1"/>
    </source>
</evidence>
<dbReference type="EMBL" id="JAKIXB020000002">
    <property type="protein sequence ID" value="KAL1610933.1"/>
    <property type="molecule type" value="Genomic_DNA"/>
</dbReference>
<gene>
    <name evidence="1" type="ORF">SLS59_000570</name>
</gene>
<keyword evidence="2" id="KW-1185">Reference proteome</keyword>
<sequence>MNIFLLRIFVKRRRAKAYYEAIERKIFEVIFSGTHSNVKHFLGQHEVFLDDKMRRLKLKLDDLEDHVRAYPDTHFKNEIEQLRMRYNVFHQILAGTSLDSK</sequence>
<evidence type="ECO:0000313" key="2">
    <source>
        <dbReference type="Proteomes" id="UP001521222"/>
    </source>
</evidence>
<proteinExistence type="predicted"/>
<reference evidence="1 2" key="1">
    <citation type="submission" date="2024-02" db="EMBL/GenBank/DDBJ databases">
        <title>De novo assembly and annotation of 12 fungi associated with fruit tree decline syndrome in Ontario, Canada.</title>
        <authorList>
            <person name="Sulman M."/>
            <person name="Ellouze W."/>
            <person name="Ilyukhin E."/>
        </authorList>
    </citation>
    <scope>NUCLEOTIDE SEQUENCE [LARGE SCALE GENOMIC DNA]</scope>
    <source>
        <strain evidence="1 2">M97-236</strain>
    </source>
</reference>
<accession>A0ABR3S397</accession>
<comment type="caution">
    <text evidence="1">The sequence shown here is derived from an EMBL/GenBank/DDBJ whole genome shotgun (WGS) entry which is preliminary data.</text>
</comment>
<organism evidence="1 2">
    <name type="scientific">Nothophoma quercina</name>
    <dbReference type="NCBI Taxonomy" id="749835"/>
    <lineage>
        <taxon>Eukaryota</taxon>
        <taxon>Fungi</taxon>
        <taxon>Dikarya</taxon>
        <taxon>Ascomycota</taxon>
        <taxon>Pezizomycotina</taxon>
        <taxon>Dothideomycetes</taxon>
        <taxon>Pleosporomycetidae</taxon>
        <taxon>Pleosporales</taxon>
        <taxon>Pleosporineae</taxon>
        <taxon>Didymellaceae</taxon>
        <taxon>Nothophoma</taxon>
    </lineage>
</organism>
<protein>
    <submittedName>
        <fullName evidence="1">Uncharacterized protein</fullName>
    </submittedName>
</protein>